<feature type="domain" description="HTH luxR-type" evidence="3">
    <location>
        <begin position="147"/>
        <end position="212"/>
    </location>
</feature>
<gene>
    <name evidence="4" type="ORF">FH969_05055</name>
</gene>
<feature type="region of interest" description="Disordered" evidence="2">
    <location>
        <begin position="130"/>
        <end position="150"/>
    </location>
</feature>
<evidence type="ECO:0000256" key="2">
    <source>
        <dbReference type="SAM" id="MobiDB-lite"/>
    </source>
</evidence>
<organism evidence="4 5">
    <name type="scientific">Miniimonas arenae</name>
    <dbReference type="NCBI Taxonomy" id="676201"/>
    <lineage>
        <taxon>Bacteria</taxon>
        <taxon>Bacillati</taxon>
        <taxon>Actinomycetota</taxon>
        <taxon>Actinomycetes</taxon>
        <taxon>Micrococcales</taxon>
        <taxon>Beutenbergiaceae</taxon>
        <taxon>Miniimonas</taxon>
    </lineage>
</organism>
<dbReference type="InterPro" id="IPR036388">
    <property type="entry name" value="WH-like_DNA-bd_sf"/>
</dbReference>
<dbReference type="PROSITE" id="PS50043">
    <property type="entry name" value="HTH_LUXR_2"/>
    <property type="match status" value="1"/>
</dbReference>
<keyword evidence="5" id="KW-1185">Reference proteome</keyword>
<name>A0A5C5BFJ4_9MICO</name>
<comment type="caution">
    <text evidence="4">The sequence shown here is derived from an EMBL/GenBank/DDBJ whole genome shotgun (WGS) entry which is preliminary data.</text>
</comment>
<dbReference type="EMBL" id="VENP01000012">
    <property type="protein sequence ID" value="TNU76027.1"/>
    <property type="molecule type" value="Genomic_DNA"/>
</dbReference>
<dbReference type="PANTHER" id="PTHR43214">
    <property type="entry name" value="TWO-COMPONENT RESPONSE REGULATOR"/>
    <property type="match status" value="1"/>
</dbReference>
<dbReference type="CDD" id="cd06170">
    <property type="entry name" value="LuxR_C_like"/>
    <property type="match status" value="1"/>
</dbReference>
<evidence type="ECO:0000313" key="4">
    <source>
        <dbReference type="EMBL" id="TNU76027.1"/>
    </source>
</evidence>
<accession>A0A5C5BFJ4</accession>
<keyword evidence="1" id="KW-0238">DNA-binding</keyword>
<dbReference type="Pfam" id="PF00196">
    <property type="entry name" value="GerE"/>
    <property type="match status" value="1"/>
</dbReference>
<dbReference type="PRINTS" id="PR00038">
    <property type="entry name" value="HTHLUXR"/>
</dbReference>
<dbReference type="InterPro" id="IPR000792">
    <property type="entry name" value="Tscrpt_reg_LuxR_C"/>
</dbReference>
<dbReference type="AlphaFoldDB" id="A0A5C5BFJ4"/>
<dbReference type="RefSeq" id="WP_139986350.1">
    <property type="nucleotide sequence ID" value="NZ_VENP01000012.1"/>
</dbReference>
<dbReference type="Gene3D" id="1.10.10.10">
    <property type="entry name" value="Winged helix-like DNA-binding domain superfamily/Winged helix DNA-binding domain"/>
    <property type="match status" value="1"/>
</dbReference>
<dbReference type="Proteomes" id="UP000313849">
    <property type="component" value="Unassembled WGS sequence"/>
</dbReference>
<protein>
    <submittedName>
        <fullName evidence="4">Response regulator transcription factor</fullName>
    </submittedName>
</protein>
<reference evidence="4 5" key="1">
    <citation type="submission" date="2019-06" db="EMBL/GenBank/DDBJ databases">
        <title>Draft genome sequence of Miniimonas arenae KCTC 19750T isolated from sea sand.</title>
        <authorList>
            <person name="Park S.-J."/>
        </authorList>
    </citation>
    <scope>NUCLEOTIDE SEQUENCE [LARGE SCALE GENOMIC DNA]</scope>
    <source>
        <strain evidence="4 5">KCTC 19750</strain>
    </source>
</reference>
<dbReference type="SUPFAM" id="SSF52172">
    <property type="entry name" value="CheY-like"/>
    <property type="match status" value="1"/>
</dbReference>
<dbReference type="GO" id="GO:0006355">
    <property type="term" value="P:regulation of DNA-templated transcription"/>
    <property type="evidence" value="ECO:0007669"/>
    <property type="project" value="InterPro"/>
</dbReference>
<dbReference type="InterPro" id="IPR039420">
    <property type="entry name" value="WalR-like"/>
</dbReference>
<dbReference type="SMART" id="SM00421">
    <property type="entry name" value="HTH_LUXR"/>
    <property type="match status" value="1"/>
</dbReference>
<dbReference type="SUPFAM" id="SSF46894">
    <property type="entry name" value="C-terminal effector domain of the bipartite response regulators"/>
    <property type="match status" value="1"/>
</dbReference>
<dbReference type="Gene3D" id="3.40.50.2300">
    <property type="match status" value="1"/>
</dbReference>
<dbReference type="GO" id="GO:0003677">
    <property type="term" value="F:DNA binding"/>
    <property type="evidence" value="ECO:0007669"/>
    <property type="project" value="UniProtKB-KW"/>
</dbReference>
<dbReference type="OrthoDB" id="9816529at2"/>
<proteinExistence type="predicted"/>
<dbReference type="PANTHER" id="PTHR43214:SF43">
    <property type="entry name" value="TWO-COMPONENT RESPONSE REGULATOR"/>
    <property type="match status" value="1"/>
</dbReference>
<dbReference type="InterPro" id="IPR016032">
    <property type="entry name" value="Sig_transdc_resp-reg_C-effctor"/>
</dbReference>
<evidence type="ECO:0000313" key="5">
    <source>
        <dbReference type="Proteomes" id="UP000313849"/>
    </source>
</evidence>
<dbReference type="InterPro" id="IPR011006">
    <property type="entry name" value="CheY-like_superfamily"/>
</dbReference>
<sequence length="227" mass="24612">MSSAASPGPITVAVVNDFELVVRGVAAMLQPYADRVTIAELDANVGVSQDVDIALYDTFSMPNLEEPVTGNGVEDVTHDPKVRRTVLYTWGTDPALVAKARARGFDATLAKNLDALELVEALERVHAGLPMLEPSGDPAAEPRTGDWPGRREGLTAREAEIVVLVTEGLSNNEIAARTYLSINSVKSYIRTAYRTMGVTTRSQAILWGIDHGFARDRARIRPQAEAR</sequence>
<evidence type="ECO:0000256" key="1">
    <source>
        <dbReference type="ARBA" id="ARBA00023125"/>
    </source>
</evidence>
<evidence type="ECO:0000259" key="3">
    <source>
        <dbReference type="PROSITE" id="PS50043"/>
    </source>
</evidence>